<organism evidence="2 3">
    <name type="scientific">Ceratopteris richardii</name>
    <name type="common">Triangle waterfern</name>
    <dbReference type="NCBI Taxonomy" id="49495"/>
    <lineage>
        <taxon>Eukaryota</taxon>
        <taxon>Viridiplantae</taxon>
        <taxon>Streptophyta</taxon>
        <taxon>Embryophyta</taxon>
        <taxon>Tracheophyta</taxon>
        <taxon>Polypodiopsida</taxon>
        <taxon>Polypodiidae</taxon>
        <taxon>Polypodiales</taxon>
        <taxon>Pteridineae</taxon>
        <taxon>Pteridaceae</taxon>
        <taxon>Parkerioideae</taxon>
        <taxon>Ceratopteris</taxon>
    </lineage>
</organism>
<dbReference type="Proteomes" id="UP000825935">
    <property type="component" value="Chromosome 28"/>
</dbReference>
<feature type="transmembrane region" description="Helical" evidence="1">
    <location>
        <begin position="40"/>
        <end position="61"/>
    </location>
</feature>
<keyword evidence="1" id="KW-0812">Transmembrane</keyword>
<dbReference type="AlphaFoldDB" id="A0A8T2RDR6"/>
<reference evidence="2" key="1">
    <citation type="submission" date="2021-08" db="EMBL/GenBank/DDBJ databases">
        <title>WGS assembly of Ceratopteris richardii.</title>
        <authorList>
            <person name="Marchant D.B."/>
            <person name="Chen G."/>
            <person name="Jenkins J."/>
            <person name="Shu S."/>
            <person name="Leebens-Mack J."/>
            <person name="Grimwood J."/>
            <person name="Schmutz J."/>
            <person name="Soltis P."/>
            <person name="Soltis D."/>
            <person name="Chen Z.-H."/>
        </authorList>
    </citation>
    <scope>NUCLEOTIDE SEQUENCE</scope>
    <source>
        <strain evidence="2">Whitten #5841</strain>
        <tissue evidence="2">Leaf</tissue>
    </source>
</reference>
<accession>A0A8T2RDR6</accession>
<sequence>MVSNLYATHLLKINHNGSWIQLTGTFVKSIAWAFNYPGRLWFISISLACQHISGLSAYLYLRSSFVA</sequence>
<evidence type="ECO:0000256" key="1">
    <source>
        <dbReference type="SAM" id="Phobius"/>
    </source>
</evidence>
<dbReference type="EMBL" id="CM035433">
    <property type="protein sequence ID" value="KAH7293938.1"/>
    <property type="molecule type" value="Genomic_DNA"/>
</dbReference>
<evidence type="ECO:0000313" key="3">
    <source>
        <dbReference type="Proteomes" id="UP000825935"/>
    </source>
</evidence>
<keyword evidence="1" id="KW-1133">Transmembrane helix</keyword>
<proteinExistence type="predicted"/>
<evidence type="ECO:0000313" key="2">
    <source>
        <dbReference type="EMBL" id="KAH7293937.1"/>
    </source>
</evidence>
<protein>
    <submittedName>
        <fullName evidence="2">Uncharacterized protein</fullName>
    </submittedName>
</protein>
<dbReference type="EMBL" id="CM035433">
    <property type="protein sequence ID" value="KAH7293937.1"/>
    <property type="molecule type" value="Genomic_DNA"/>
</dbReference>
<gene>
    <name evidence="2" type="ORF">KP509_28G049100</name>
</gene>
<keyword evidence="1" id="KW-0472">Membrane</keyword>
<keyword evidence="3" id="KW-1185">Reference proteome</keyword>
<comment type="caution">
    <text evidence="2">The sequence shown here is derived from an EMBL/GenBank/DDBJ whole genome shotgun (WGS) entry which is preliminary data.</text>
</comment>
<name>A0A8T2RDR6_CERRI</name>